<dbReference type="InterPro" id="IPR022794">
    <property type="entry name" value="Bul1_C"/>
</dbReference>
<dbReference type="Pfam" id="PF04426">
    <property type="entry name" value="Bul1_C"/>
    <property type="match status" value="2"/>
</dbReference>
<organism evidence="3 4">
    <name type="scientific">Candida viswanathii</name>
    <dbReference type="NCBI Taxonomy" id="5486"/>
    <lineage>
        <taxon>Eukaryota</taxon>
        <taxon>Fungi</taxon>
        <taxon>Dikarya</taxon>
        <taxon>Ascomycota</taxon>
        <taxon>Saccharomycotina</taxon>
        <taxon>Pichiomycetes</taxon>
        <taxon>Debaryomycetaceae</taxon>
        <taxon>Candida/Lodderomyces clade</taxon>
        <taxon>Candida</taxon>
    </lineage>
</organism>
<protein>
    <submittedName>
        <fullName evidence="3">Ubiquitin ligase-binding protein BUL2</fullName>
    </submittedName>
</protein>
<evidence type="ECO:0000259" key="1">
    <source>
        <dbReference type="Pfam" id="PF04425"/>
    </source>
</evidence>
<evidence type="ECO:0000313" key="3">
    <source>
        <dbReference type="EMBL" id="RCK63210.1"/>
    </source>
</evidence>
<dbReference type="GO" id="GO:0016874">
    <property type="term" value="F:ligase activity"/>
    <property type="evidence" value="ECO:0007669"/>
    <property type="project" value="UniProtKB-KW"/>
</dbReference>
<proteinExistence type="predicted"/>
<accession>A0A367YC25</accession>
<keyword evidence="3" id="KW-0436">Ligase</keyword>
<evidence type="ECO:0000259" key="2">
    <source>
        <dbReference type="Pfam" id="PF04426"/>
    </source>
</evidence>
<dbReference type="Proteomes" id="UP000253472">
    <property type="component" value="Unassembled WGS sequence"/>
</dbReference>
<feature type="domain" description="Bul1 C-terminal" evidence="2">
    <location>
        <begin position="552"/>
        <end position="665"/>
    </location>
</feature>
<evidence type="ECO:0000313" key="4">
    <source>
        <dbReference type="Proteomes" id="UP000253472"/>
    </source>
</evidence>
<sequence length="763" mass="86164">MEVTLQPFIAPISSDSGYCLTCNATMSSSESQPSVDDTIGTILPSYGMFTSTVGMNVNVPETTSDEPPTYAPVQSLPPPPTLPATTTTLDSASIATTSHVSSAFNDSVASSRTSVTGGSVFESSGIDENGSFIIADENTGSWRETILDNVHKLPNLTFESHKISQAVDLEVHFTKEVCEPGKKPTLIQPEIYEYKQGDLLNGYILIRNTSDKPIPYEMFYVLFEGNFMIANPADALDRVPVKIRKFLEMFDFGASWRLVYDDELPGSCEKPIDPIDGTQLCFGLKKVILPGVTYKRLFTFRIPNNLLDSECNDHGLSKHVEMPPTLGLSRWEVAHYPERAQSKIKDFSMMNTSVSYGVMARFIGRKSTWEADFGKINTTADETRIVNSKGDEYIILKELTNHFRVVQNNTPATDSERLMKLLENKLMYNNLILRIKEKIDQGNQLIESIEKGNFSGSIDIGKQLTETEIELAKCSQLYRPDHLRDAKFNPDKKEYYETFLPLLKKSITRTKNLGTLRLATPKQEYCVSYIPPVRFRTGPIDDHAKSWKFEIPLDLSIKFPSISTKSPQLPTIKSIRAELACMTIKSEKYAIPIEFNHDLIFNKQNTGEFLDRDLFFNNVTKPFRKYSTELYNIVQKLGSGNFRMERQLVDDLKAVCNLDDRCMNMIVRDFNVNGQPFKKDAIRWEVTQEGATASVKLGVNLESLLLKGEVNVEKASRSYDRFTLVPDFQSCFMGRMYHIRLTVHLSNGSFSNIKVPVRIQKVV</sequence>
<gene>
    <name evidence="3" type="primary">BUL2_2</name>
    <name evidence="3" type="ORF">Cantr_10002</name>
</gene>
<feature type="domain" description="Bul1 N-terminal" evidence="1">
    <location>
        <begin position="29"/>
        <end position="462"/>
    </location>
</feature>
<dbReference type="PANTHER" id="PTHR31904:SF1">
    <property type="entry name" value="BYPASS OF STOP CODON PROTEIN 5-RELATED"/>
    <property type="match status" value="1"/>
</dbReference>
<name>A0A367YC25_9ASCO</name>
<dbReference type="OrthoDB" id="4007955at2759"/>
<dbReference type="InterPro" id="IPR007519">
    <property type="entry name" value="Bul1_N"/>
</dbReference>
<keyword evidence="4" id="KW-1185">Reference proteome</keyword>
<dbReference type="EMBL" id="QLNQ01000024">
    <property type="protein sequence ID" value="RCK63210.1"/>
    <property type="molecule type" value="Genomic_DNA"/>
</dbReference>
<dbReference type="PANTHER" id="PTHR31904">
    <property type="entry name" value="BYPASS OF STOP CODON PROTEIN 5-RELATED"/>
    <property type="match status" value="1"/>
</dbReference>
<reference evidence="3 4" key="1">
    <citation type="submission" date="2018-06" db="EMBL/GenBank/DDBJ databases">
        <title>Whole genome sequencing of Candida tropicalis (genome annotated by CSBL at Korea University).</title>
        <authorList>
            <person name="Ahn J."/>
        </authorList>
    </citation>
    <scope>NUCLEOTIDE SEQUENCE [LARGE SCALE GENOMIC DNA]</scope>
    <source>
        <strain evidence="3 4">ATCC 20962</strain>
    </source>
</reference>
<dbReference type="InterPro" id="IPR039634">
    <property type="entry name" value="Bul1-like"/>
</dbReference>
<dbReference type="Pfam" id="PF04425">
    <property type="entry name" value="Bul1_N"/>
    <property type="match status" value="1"/>
</dbReference>
<dbReference type="STRING" id="5486.A0A367YC25"/>
<comment type="caution">
    <text evidence="3">The sequence shown here is derived from an EMBL/GenBank/DDBJ whole genome shotgun (WGS) entry which is preliminary data.</text>
</comment>
<feature type="domain" description="Bul1 C-terminal" evidence="2">
    <location>
        <begin position="710"/>
        <end position="761"/>
    </location>
</feature>
<dbReference type="AlphaFoldDB" id="A0A367YC25"/>